<organism evidence="2 3">
    <name type="scientific">Apatococcus fuscideae</name>
    <dbReference type="NCBI Taxonomy" id="2026836"/>
    <lineage>
        <taxon>Eukaryota</taxon>
        <taxon>Viridiplantae</taxon>
        <taxon>Chlorophyta</taxon>
        <taxon>core chlorophytes</taxon>
        <taxon>Trebouxiophyceae</taxon>
        <taxon>Chlorellales</taxon>
        <taxon>Chlorellaceae</taxon>
        <taxon>Apatococcus</taxon>
    </lineage>
</organism>
<feature type="compositionally biased region" description="Basic residues" evidence="1">
    <location>
        <begin position="47"/>
        <end position="59"/>
    </location>
</feature>
<name>A0AAW1TJA0_9CHLO</name>
<proteinExistence type="predicted"/>
<dbReference type="EMBL" id="JALJOV010000028">
    <property type="protein sequence ID" value="KAK9868457.1"/>
    <property type="molecule type" value="Genomic_DNA"/>
</dbReference>
<reference evidence="2 3" key="1">
    <citation type="journal article" date="2024" name="Nat. Commun.">
        <title>Phylogenomics reveals the evolutionary origins of lichenization in chlorophyte algae.</title>
        <authorList>
            <person name="Puginier C."/>
            <person name="Libourel C."/>
            <person name="Otte J."/>
            <person name="Skaloud P."/>
            <person name="Haon M."/>
            <person name="Grisel S."/>
            <person name="Petersen M."/>
            <person name="Berrin J.G."/>
            <person name="Delaux P.M."/>
            <person name="Dal Grande F."/>
            <person name="Keller J."/>
        </authorList>
    </citation>
    <scope>NUCLEOTIDE SEQUENCE [LARGE SCALE GENOMIC DNA]</scope>
    <source>
        <strain evidence="2 3">SAG 2523</strain>
    </source>
</reference>
<dbReference type="Proteomes" id="UP001485043">
    <property type="component" value="Unassembled WGS sequence"/>
</dbReference>
<evidence type="ECO:0000313" key="2">
    <source>
        <dbReference type="EMBL" id="KAK9868457.1"/>
    </source>
</evidence>
<feature type="region of interest" description="Disordered" evidence="1">
    <location>
        <begin position="39"/>
        <end position="65"/>
    </location>
</feature>
<sequence>MLLSAAANNRTSAIGSHRQACPFLAAAGSLARVDTFSNLPRAEGRVHKGSQNKRRRSSHSHLEPCKGLCPATHSSQRPCRDKHPLKGVCSAFWCGHPYNHCSTRQMSAANVAFRDQEDYST</sequence>
<evidence type="ECO:0000256" key="1">
    <source>
        <dbReference type="SAM" id="MobiDB-lite"/>
    </source>
</evidence>
<accession>A0AAW1TJA0</accession>
<comment type="caution">
    <text evidence="2">The sequence shown here is derived from an EMBL/GenBank/DDBJ whole genome shotgun (WGS) entry which is preliminary data.</text>
</comment>
<dbReference type="AlphaFoldDB" id="A0AAW1TJA0"/>
<protein>
    <submittedName>
        <fullName evidence="2">Uncharacterized protein</fullName>
    </submittedName>
</protein>
<keyword evidence="3" id="KW-1185">Reference proteome</keyword>
<gene>
    <name evidence="2" type="ORF">WJX84_011153</name>
</gene>
<evidence type="ECO:0000313" key="3">
    <source>
        <dbReference type="Proteomes" id="UP001485043"/>
    </source>
</evidence>